<dbReference type="AlphaFoldDB" id="A0AAD8PC82"/>
<feature type="domain" description="AAA+ ATPase" evidence="7">
    <location>
        <begin position="235"/>
        <end position="372"/>
    </location>
</feature>
<dbReference type="EMBL" id="JAUHHV010000001">
    <property type="protein sequence ID" value="KAK1440581.1"/>
    <property type="molecule type" value="Genomic_DNA"/>
</dbReference>
<dbReference type="InterPro" id="IPR050747">
    <property type="entry name" value="Mitochondrial_chaperone_BCS1"/>
</dbReference>
<evidence type="ECO:0000256" key="2">
    <source>
        <dbReference type="ARBA" id="ARBA00007448"/>
    </source>
</evidence>
<keyword evidence="9" id="KW-1185">Reference proteome</keyword>
<dbReference type="InterPro" id="IPR058017">
    <property type="entry name" value="At3g28540-like_C"/>
</dbReference>
<comment type="similarity">
    <text evidence="2">Belongs to the AAA ATPase family. BCS1 subfamily.</text>
</comment>
<evidence type="ECO:0000256" key="5">
    <source>
        <dbReference type="ARBA" id="ARBA00049360"/>
    </source>
</evidence>
<dbReference type="InterPro" id="IPR025753">
    <property type="entry name" value="AAA_N_dom"/>
</dbReference>
<dbReference type="InterPro" id="IPR027417">
    <property type="entry name" value="P-loop_NTPase"/>
</dbReference>
<comment type="catalytic activity">
    <reaction evidence="5">
        <text>ATP + H2O = ADP + phosphate + H(+)</text>
        <dbReference type="Rhea" id="RHEA:13065"/>
        <dbReference type="ChEBI" id="CHEBI:15377"/>
        <dbReference type="ChEBI" id="CHEBI:15378"/>
        <dbReference type="ChEBI" id="CHEBI:30616"/>
        <dbReference type="ChEBI" id="CHEBI:43474"/>
        <dbReference type="ChEBI" id="CHEBI:456216"/>
    </reaction>
</comment>
<evidence type="ECO:0000259" key="7">
    <source>
        <dbReference type="SMART" id="SM00382"/>
    </source>
</evidence>
<dbReference type="SMART" id="SM00382">
    <property type="entry name" value="AAA"/>
    <property type="match status" value="1"/>
</dbReference>
<keyword evidence="3" id="KW-0378">Hydrolase</keyword>
<dbReference type="Pfam" id="PF14363">
    <property type="entry name" value="AAA_assoc"/>
    <property type="match status" value="1"/>
</dbReference>
<dbReference type="GO" id="GO:0005524">
    <property type="term" value="F:ATP binding"/>
    <property type="evidence" value="ECO:0007669"/>
    <property type="project" value="InterPro"/>
</dbReference>
<feature type="signal peptide" evidence="6">
    <location>
        <begin position="1"/>
        <end position="21"/>
    </location>
</feature>
<dbReference type="Proteomes" id="UP001229421">
    <property type="component" value="Unassembled WGS sequence"/>
</dbReference>
<dbReference type="Gene3D" id="6.10.280.40">
    <property type="match status" value="1"/>
</dbReference>
<dbReference type="Pfam" id="PF00004">
    <property type="entry name" value="AAA"/>
    <property type="match status" value="1"/>
</dbReference>
<dbReference type="GO" id="GO:0006950">
    <property type="term" value="P:response to stress"/>
    <property type="evidence" value="ECO:0007669"/>
    <property type="project" value="UniProtKB-ARBA"/>
</dbReference>
<comment type="caution">
    <text evidence="8">The sequence shown here is derived from an EMBL/GenBank/DDBJ whole genome shotgun (WGS) entry which is preliminary data.</text>
</comment>
<comment type="cofactor">
    <cofactor evidence="1">
        <name>Mg(2+)</name>
        <dbReference type="ChEBI" id="CHEBI:18420"/>
    </cofactor>
</comment>
<sequence length="498" mass="56536">MSLSKITTLKTLSASIGSVAAAVMVARSIAGDVVPPELKAYIYSGISNFVNKLSRQLTMVIDEYDGYEVNEIYTASEMYLAAQVSPEIDRLKVTKNPSENRFNLAMEMNQRFTDVYNGVKFHWRSVCKTKTKPKQSAGDERWFELTFHRKHRDLALNEYLPFVLNEAKVRKQNEKTLKLFTVNTKSRNMWTSVNLDHPAKFETLAMDTELKEMMMKDLDMFVERREYYRNVGKAWKRGYLLYGPPGTGKSSLIAAIANYLNFDIYDLELTAIMTNSELRQLLVSTMNRSILVVEDIDCSTTLHDRASAVPAVVTNQHHDNPSQVTLSGFLNFIDGLWSSCGDEKIIIFTTNRKEKLDPALLRPGRMDVGKGLRLQGRKEREKKKNFGLSQYCTPCGFQLLASNYLGVTDHACFKQIEDLIGKVEITPAEVAEQLLKDSDPDVVLTGLVEFFYLKMKEDELKRSSKARSTPTHTIKPTHHIFISTTTTTTTTTTTNIIH</sequence>
<accession>A0AAD8PC82</accession>
<keyword evidence="4" id="KW-0460">Magnesium</keyword>
<evidence type="ECO:0000313" key="9">
    <source>
        <dbReference type="Proteomes" id="UP001229421"/>
    </source>
</evidence>
<dbReference type="Gene3D" id="3.40.50.300">
    <property type="entry name" value="P-loop containing nucleotide triphosphate hydrolases"/>
    <property type="match status" value="1"/>
</dbReference>
<dbReference type="InterPro" id="IPR003593">
    <property type="entry name" value="AAA+_ATPase"/>
</dbReference>
<dbReference type="CDD" id="cd19510">
    <property type="entry name" value="RecA-like_BCS1"/>
    <property type="match status" value="1"/>
</dbReference>
<gene>
    <name evidence="8" type="ORF">QVD17_06410</name>
</gene>
<evidence type="ECO:0000256" key="1">
    <source>
        <dbReference type="ARBA" id="ARBA00001946"/>
    </source>
</evidence>
<feature type="chain" id="PRO_5041952103" description="AAA+ ATPase domain-containing protein" evidence="6">
    <location>
        <begin position="22"/>
        <end position="498"/>
    </location>
</feature>
<dbReference type="GO" id="GO:0016887">
    <property type="term" value="F:ATP hydrolysis activity"/>
    <property type="evidence" value="ECO:0007669"/>
    <property type="project" value="InterPro"/>
</dbReference>
<reference evidence="8" key="1">
    <citation type="journal article" date="2023" name="bioRxiv">
        <title>Improved chromosome-level genome assembly for marigold (Tagetes erecta).</title>
        <authorList>
            <person name="Jiang F."/>
            <person name="Yuan L."/>
            <person name="Wang S."/>
            <person name="Wang H."/>
            <person name="Xu D."/>
            <person name="Wang A."/>
            <person name="Fan W."/>
        </authorList>
    </citation>
    <scope>NUCLEOTIDE SEQUENCE</scope>
    <source>
        <strain evidence="8">WSJ</strain>
        <tissue evidence="8">Leaf</tissue>
    </source>
</reference>
<name>A0AAD8PC82_TARER</name>
<dbReference type="InterPro" id="IPR003959">
    <property type="entry name" value="ATPase_AAA_core"/>
</dbReference>
<evidence type="ECO:0000313" key="8">
    <source>
        <dbReference type="EMBL" id="KAK1440581.1"/>
    </source>
</evidence>
<evidence type="ECO:0000256" key="4">
    <source>
        <dbReference type="ARBA" id="ARBA00022842"/>
    </source>
</evidence>
<evidence type="ECO:0000256" key="6">
    <source>
        <dbReference type="SAM" id="SignalP"/>
    </source>
</evidence>
<dbReference type="Pfam" id="PF25568">
    <property type="entry name" value="AAA_lid_At3g28540"/>
    <property type="match status" value="1"/>
</dbReference>
<proteinExistence type="inferred from homology"/>
<dbReference type="PANTHER" id="PTHR23070">
    <property type="entry name" value="BCS1 AAA-TYPE ATPASE"/>
    <property type="match status" value="1"/>
</dbReference>
<protein>
    <recommendedName>
        <fullName evidence="7">AAA+ ATPase domain-containing protein</fullName>
    </recommendedName>
</protein>
<evidence type="ECO:0000256" key="3">
    <source>
        <dbReference type="ARBA" id="ARBA00022801"/>
    </source>
</evidence>
<organism evidence="8 9">
    <name type="scientific">Tagetes erecta</name>
    <name type="common">African marigold</name>
    <dbReference type="NCBI Taxonomy" id="13708"/>
    <lineage>
        <taxon>Eukaryota</taxon>
        <taxon>Viridiplantae</taxon>
        <taxon>Streptophyta</taxon>
        <taxon>Embryophyta</taxon>
        <taxon>Tracheophyta</taxon>
        <taxon>Spermatophyta</taxon>
        <taxon>Magnoliopsida</taxon>
        <taxon>eudicotyledons</taxon>
        <taxon>Gunneridae</taxon>
        <taxon>Pentapetalae</taxon>
        <taxon>asterids</taxon>
        <taxon>campanulids</taxon>
        <taxon>Asterales</taxon>
        <taxon>Asteraceae</taxon>
        <taxon>Asteroideae</taxon>
        <taxon>Heliantheae alliance</taxon>
        <taxon>Tageteae</taxon>
        <taxon>Tagetes</taxon>
    </lineage>
</organism>
<keyword evidence="6" id="KW-0732">Signal</keyword>
<dbReference type="SUPFAM" id="SSF52540">
    <property type="entry name" value="P-loop containing nucleoside triphosphate hydrolases"/>
    <property type="match status" value="1"/>
</dbReference>